<dbReference type="Proteomes" id="UP000002630">
    <property type="component" value="Linkage Group LG27"/>
</dbReference>
<feature type="compositionally biased region" description="Basic residues" evidence="6">
    <location>
        <begin position="1151"/>
        <end position="1171"/>
    </location>
</feature>
<dbReference type="PRINTS" id="PR00503">
    <property type="entry name" value="BROMODOMAIN"/>
</dbReference>
<name>D8LEP1_ECTSI</name>
<feature type="compositionally biased region" description="Acidic residues" evidence="6">
    <location>
        <begin position="1126"/>
        <end position="1143"/>
    </location>
</feature>
<dbReference type="SUPFAM" id="SSF50978">
    <property type="entry name" value="WD40 repeat-like"/>
    <property type="match status" value="1"/>
</dbReference>
<evidence type="ECO:0000256" key="2">
    <source>
        <dbReference type="ARBA" id="ARBA00022737"/>
    </source>
</evidence>
<dbReference type="GO" id="GO:0007010">
    <property type="term" value="P:cytoskeleton organization"/>
    <property type="evidence" value="ECO:0007669"/>
    <property type="project" value="TreeGrafter"/>
</dbReference>
<feature type="compositionally biased region" description="Acidic residues" evidence="6">
    <location>
        <begin position="1725"/>
        <end position="1736"/>
    </location>
</feature>
<feature type="repeat" description="WD" evidence="5">
    <location>
        <begin position="497"/>
        <end position="521"/>
    </location>
</feature>
<feature type="region of interest" description="Disordered" evidence="6">
    <location>
        <begin position="1"/>
        <end position="28"/>
    </location>
</feature>
<dbReference type="OrthoDB" id="538223at2759"/>
<feature type="region of interest" description="Disordered" evidence="6">
    <location>
        <begin position="1006"/>
        <end position="1186"/>
    </location>
</feature>
<dbReference type="Gene3D" id="2.130.10.10">
    <property type="entry name" value="YVTN repeat-like/Quinoprotein amine dehydrogenase"/>
    <property type="match status" value="2"/>
</dbReference>
<dbReference type="Pfam" id="PF00439">
    <property type="entry name" value="Bromodomain"/>
    <property type="match status" value="2"/>
</dbReference>
<feature type="compositionally biased region" description="Pro residues" evidence="6">
    <location>
        <begin position="587"/>
        <end position="597"/>
    </location>
</feature>
<dbReference type="InterPro" id="IPR052060">
    <property type="entry name" value="Bromo_WD_repeat"/>
</dbReference>
<feature type="compositionally biased region" description="Acidic residues" evidence="6">
    <location>
        <begin position="1797"/>
        <end position="1816"/>
    </location>
</feature>
<dbReference type="SMART" id="SM00320">
    <property type="entry name" value="WD40"/>
    <property type="match status" value="6"/>
</dbReference>
<feature type="region of interest" description="Disordered" evidence="6">
    <location>
        <begin position="1398"/>
        <end position="1426"/>
    </location>
</feature>
<feature type="compositionally biased region" description="Gly residues" evidence="6">
    <location>
        <begin position="702"/>
        <end position="713"/>
    </location>
</feature>
<dbReference type="GO" id="GO:0008360">
    <property type="term" value="P:regulation of cell shape"/>
    <property type="evidence" value="ECO:0007669"/>
    <property type="project" value="TreeGrafter"/>
</dbReference>
<reference evidence="8 9" key="1">
    <citation type="journal article" date="2010" name="Nature">
        <title>The Ectocarpus genome and the independent evolution of multicellularity in brown algae.</title>
        <authorList>
            <person name="Cock J.M."/>
            <person name="Sterck L."/>
            <person name="Rouze P."/>
            <person name="Scornet D."/>
            <person name="Allen A.E."/>
            <person name="Amoutzias G."/>
            <person name="Anthouard V."/>
            <person name="Artiguenave F."/>
            <person name="Aury J.M."/>
            <person name="Badger J.H."/>
            <person name="Beszteri B."/>
            <person name="Billiau K."/>
            <person name="Bonnet E."/>
            <person name="Bothwell J.H."/>
            <person name="Bowler C."/>
            <person name="Boyen C."/>
            <person name="Brownlee C."/>
            <person name="Carrano C.J."/>
            <person name="Charrier B."/>
            <person name="Cho G.Y."/>
            <person name="Coelho S.M."/>
            <person name="Collen J."/>
            <person name="Corre E."/>
            <person name="Da Silva C."/>
            <person name="Delage L."/>
            <person name="Delaroque N."/>
            <person name="Dittami S.M."/>
            <person name="Doulbeau S."/>
            <person name="Elias M."/>
            <person name="Farnham G."/>
            <person name="Gachon C.M."/>
            <person name="Gschloessl B."/>
            <person name="Heesch S."/>
            <person name="Jabbari K."/>
            <person name="Jubin C."/>
            <person name="Kawai H."/>
            <person name="Kimura K."/>
            <person name="Kloareg B."/>
            <person name="Kupper F.C."/>
            <person name="Lang D."/>
            <person name="Le Bail A."/>
            <person name="Leblanc C."/>
            <person name="Lerouge P."/>
            <person name="Lohr M."/>
            <person name="Lopez P.J."/>
            <person name="Martens C."/>
            <person name="Maumus F."/>
            <person name="Michel G."/>
            <person name="Miranda-Saavedra D."/>
            <person name="Morales J."/>
            <person name="Moreau H."/>
            <person name="Motomura T."/>
            <person name="Nagasato C."/>
            <person name="Napoli C.A."/>
            <person name="Nelson D.R."/>
            <person name="Nyvall-Collen P."/>
            <person name="Peters A.F."/>
            <person name="Pommier C."/>
            <person name="Potin P."/>
            <person name="Poulain J."/>
            <person name="Quesneville H."/>
            <person name="Read B."/>
            <person name="Rensing S.A."/>
            <person name="Ritter A."/>
            <person name="Rousvoal S."/>
            <person name="Samanta M."/>
            <person name="Samson G."/>
            <person name="Schroeder D.C."/>
            <person name="Segurens B."/>
            <person name="Strittmatter M."/>
            <person name="Tonon T."/>
            <person name="Tregear J.W."/>
            <person name="Valentin K."/>
            <person name="von Dassow P."/>
            <person name="Yamagishi T."/>
            <person name="Van de Peer Y."/>
            <person name="Wincker P."/>
        </authorList>
    </citation>
    <scope>NUCLEOTIDE SEQUENCE [LARGE SCALE GENOMIC DNA]</scope>
    <source>
        <strain evidence="9">Ec32 / CCAP1310/4</strain>
    </source>
</reference>
<dbReference type="InterPro" id="IPR015943">
    <property type="entry name" value="WD40/YVTN_repeat-like_dom_sf"/>
</dbReference>
<dbReference type="GO" id="GO:0006357">
    <property type="term" value="P:regulation of transcription by RNA polymerase II"/>
    <property type="evidence" value="ECO:0007669"/>
    <property type="project" value="TreeGrafter"/>
</dbReference>
<dbReference type="InterPro" id="IPR036427">
    <property type="entry name" value="Bromodomain-like_sf"/>
</dbReference>
<dbReference type="PROSITE" id="PS00633">
    <property type="entry name" value="BROMODOMAIN_1"/>
    <property type="match status" value="1"/>
</dbReference>
<keyword evidence="3 4" id="KW-0103">Bromodomain</keyword>
<evidence type="ECO:0000256" key="5">
    <source>
        <dbReference type="PROSITE-ProRule" id="PRU00221"/>
    </source>
</evidence>
<keyword evidence="2" id="KW-0677">Repeat</keyword>
<dbReference type="EMBL" id="FN647981">
    <property type="protein sequence ID" value="CBN78604.1"/>
    <property type="molecule type" value="Genomic_DNA"/>
</dbReference>
<dbReference type="OMA" id="AVNHSNT"/>
<feature type="region of interest" description="Disordered" evidence="6">
    <location>
        <begin position="534"/>
        <end position="597"/>
    </location>
</feature>
<dbReference type="eggNOG" id="KOG0955">
    <property type="taxonomic scope" value="Eukaryota"/>
</dbReference>
<dbReference type="PROSITE" id="PS00678">
    <property type="entry name" value="WD_REPEATS_1"/>
    <property type="match status" value="1"/>
</dbReference>
<dbReference type="InterPro" id="IPR018359">
    <property type="entry name" value="Bromodomain_CS"/>
</dbReference>
<feature type="region of interest" description="Disordered" evidence="6">
    <location>
        <begin position="639"/>
        <end position="715"/>
    </location>
</feature>
<dbReference type="SUPFAM" id="SSF47370">
    <property type="entry name" value="Bromodomain"/>
    <property type="match status" value="2"/>
</dbReference>
<dbReference type="PROSITE" id="PS50014">
    <property type="entry name" value="BROMODOMAIN_2"/>
    <property type="match status" value="2"/>
</dbReference>
<feature type="repeat" description="WD" evidence="5">
    <location>
        <begin position="436"/>
        <end position="477"/>
    </location>
</feature>
<feature type="compositionally biased region" description="Basic residues" evidence="6">
    <location>
        <begin position="1981"/>
        <end position="1994"/>
    </location>
</feature>
<sequence>MDQLVDPGEAADGPETAEPAAATPELAGPVSEESAELYFLIANFLTNASQCSRAAAALRQELREKNLLGTAYNWEGHARPASFDDVQRRHQALPADQLARVTAQYLRQQQAVAAATDISTSGGGGGGSGDAAGGGSSSGTAIVVQEQPPPLTGPGVSRSLLSRVEPFSEDREANERARTRCATRVVEACIESVRVRASARKVYSDLATVKSKLEALELDAASEARAIASAAGSATRGRCRAALVPGQESQAELTRLALRRQREELLAREVVLPEEVTLAEDEKDAALAEARQRGAMHNSLTRYAGKAVPTILSNRRAGGARFGGGRIAGRVPLRGASSRLLDDRMRPLITANGHGVHPVFCIKFDRTGQYIFTGADDALVKVWSVTSGRLMLCLRGHASVITDMDVSPDNSMLVTSSDDRNMRVWDPRTGATLTVLRGHTAAVNLVRFAPGDSVAMSASEDGTCRVWDLRGQDSLATEDVVPIVLPHTNEQGGMIPVMCLSVSPAGNLIAAGCSDGAVRVWAYGDSDDDAAWGTGKHNTRRTGRDTIGRGEVYRSEAPRRSIPPTVAAATGPVPVASGGGAQAEVPPAVPPPAVIPPDAVPESGAAAAAAAAAFGLAGGESGGANGAAAAAAVAAGGGGSAALQPQLAPWEGGSGVGAAVNGPWGGELGPGQAPPPPRPPPPPATPAAVGEGRERRGRSASRGGGGGDGGNDEGGVLEVRLATKLFGHVSGITDARFSGLGDRILTASMEDGTARVYSWGPRFSNVKHVVLKVCRQDTAAAGRARGGGRARAGGAGKKSTLDDACWSCDDDFIVTTEKAPALTGAAASRSQEEATSQFKVWSSETGALLHTVKDAHANTVSALIPHPYDPTRLASVGAEGTVCTWDVGRGGGRRVRAFENILAAGPQSEQLHHGMSVAVLDGVFSPDGNSIAVPDVVGRWTLYGTGHRTDETVAGKKVPLEQYFTSDYRELLRDERHNVVDAFTQQPPHLAQTGLLVDHIGGGGGAWSGGRSRGASTARQRGFYTDPGEDEIYLDISDEDGDYDAQDPDSEYDDAPRGRRAGGGGGSRRRANEPLSREERARRRQQALLERTAGGGSGSGARSRAGARGRGAGRNNSGGVVSSLSSDEEEEEDVEEDEDDMDEGGAGSRSSGRRAGGKRKGKGKGRARGRRGGGGGGGSGSGELPVIPDEFNQSVVAADSDEEIEQWPTGVEATGPGGRSTRGADRAAAEAAIAAAGGVLKVDRGTLKCALCHGGHTRERPLPGKIVGPHPLMDGASQLWVHDWCALYSPMVCRDDRTDALCNITSEVGEVVMYFPQGHEAYLRTFPENQAPPYKFFKGQPSVVKCQVKEMSFVFPKDTEEVGNHSVVCRLSLEVLGFPVRVSSSVVARTALNQASRGDNPLAYREDSFAPPPAEDGGGSAEAHSQTFSVSLRDCGEADFLVSERRYNESVGRNWRPSERVMMEWKEGEDGEEGEGVLKPYFGVMVRLGMAGAGGAGGAQSSSRNDWPNSPWDCLSIRWDLDNTISSLGPWEPRPVTWDESGDPPAVEPASLRACIPRDLRDALAAKVREVAESPDAALFAEPVDVVDYHTIVPVPMDLGLILRRLEKDYYCSVEALEFDCNLVYDNCTKYNEPGSDIVKLAFTVSDQLVQAIKAISEPGGGGAGGGGGDAVIGRPSSVAANGGGGSGSGRNGGGGGAASAGPQRSRQGSGSGGGASGARRGGYEEEEEEEGEEEGGGLIRQGKRKRARTERGRSYSGGSSASAAAAAAATTTTAPVRESDRRRRSTSKASFSYASDSEEAEEAEEEEEVEEEEDAPSAVVGFAAGRGMRRAEQPASAAAGDLPNGAVQGAGENGHLLGILGAIDEEGWFAEPVSEAAAPGYISAILRPMDLGTVRGRLEGRRYRDVSELQDDLLLVVANCFTYNSPGTMFEAAATSLAEQASGAYAQALAAASATNGWGLSGGGGGGAAGAAAAAPARVEKRKRGRPRKNKVG</sequence>
<evidence type="ECO:0000256" key="3">
    <source>
        <dbReference type="ARBA" id="ARBA00023117"/>
    </source>
</evidence>
<feature type="compositionally biased region" description="Low complexity" evidence="6">
    <location>
        <begin position="563"/>
        <end position="576"/>
    </location>
</feature>
<proteinExistence type="predicted"/>
<accession>D8LEP1</accession>
<feature type="compositionally biased region" description="Acidic residues" evidence="6">
    <location>
        <begin position="1027"/>
        <end position="1053"/>
    </location>
</feature>
<dbReference type="InterPro" id="IPR057452">
    <property type="entry name" value="BRWD/PHIP_N"/>
</dbReference>
<dbReference type="EMBL" id="FN649752">
    <property type="protein sequence ID" value="CBN78604.1"/>
    <property type="molecule type" value="Genomic_DNA"/>
</dbReference>
<dbReference type="PANTHER" id="PTHR16266">
    <property type="entry name" value="WD REPEAT DOMAIN 9"/>
    <property type="match status" value="1"/>
</dbReference>
<dbReference type="Pfam" id="PF00400">
    <property type="entry name" value="WD40"/>
    <property type="match status" value="5"/>
</dbReference>
<feature type="domain" description="Bromo" evidence="7">
    <location>
        <begin position="1572"/>
        <end position="1639"/>
    </location>
</feature>
<feature type="compositionally biased region" description="Basic and acidic residues" evidence="6">
    <location>
        <begin position="542"/>
        <end position="559"/>
    </location>
</feature>
<evidence type="ECO:0000313" key="8">
    <source>
        <dbReference type="EMBL" id="CBN78604.1"/>
    </source>
</evidence>
<dbReference type="InterPro" id="IPR001487">
    <property type="entry name" value="Bromodomain"/>
</dbReference>
<feature type="compositionally biased region" description="Gly residues" evidence="6">
    <location>
        <begin position="1682"/>
        <end position="1699"/>
    </location>
</feature>
<organism evidence="8 9">
    <name type="scientific">Ectocarpus siliculosus</name>
    <name type="common">Brown alga</name>
    <name type="synonym">Conferva siliculosa</name>
    <dbReference type="NCBI Taxonomy" id="2880"/>
    <lineage>
        <taxon>Eukaryota</taxon>
        <taxon>Sar</taxon>
        <taxon>Stramenopiles</taxon>
        <taxon>Ochrophyta</taxon>
        <taxon>PX clade</taxon>
        <taxon>Phaeophyceae</taxon>
        <taxon>Ectocarpales</taxon>
        <taxon>Ectocarpaceae</taxon>
        <taxon>Ectocarpus</taxon>
    </lineage>
</organism>
<keyword evidence="9" id="KW-1185">Reference proteome</keyword>
<feature type="compositionally biased region" description="Low complexity" evidence="6">
    <location>
        <begin position="7"/>
        <end position="28"/>
    </location>
</feature>
<dbReference type="PANTHER" id="PTHR16266:SF17">
    <property type="entry name" value="BRWD3"/>
    <property type="match status" value="1"/>
</dbReference>
<evidence type="ECO:0000256" key="1">
    <source>
        <dbReference type="ARBA" id="ARBA00022574"/>
    </source>
</evidence>
<feature type="compositionally biased region" description="Pro residues" evidence="6">
    <location>
        <begin position="672"/>
        <end position="685"/>
    </location>
</feature>
<feature type="compositionally biased region" description="Low complexity" evidence="6">
    <location>
        <begin position="1013"/>
        <end position="1022"/>
    </location>
</feature>
<dbReference type="PROSITE" id="PS50082">
    <property type="entry name" value="WD_REPEATS_2"/>
    <property type="match status" value="4"/>
</dbReference>
<dbReference type="eggNOG" id="KOG0644">
    <property type="taxonomic scope" value="Eukaryota"/>
</dbReference>
<dbReference type="CDD" id="cd00200">
    <property type="entry name" value="WD40"/>
    <property type="match status" value="1"/>
</dbReference>
<feature type="compositionally biased region" description="Low complexity" evidence="6">
    <location>
        <begin position="1700"/>
        <end position="1709"/>
    </location>
</feature>
<dbReference type="GO" id="GO:0005634">
    <property type="term" value="C:nucleus"/>
    <property type="evidence" value="ECO:0007669"/>
    <property type="project" value="TreeGrafter"/>
</dbReference>
<dbReference type="InterPro" id="IPR036322">
    <property type="entry name" value="WD40_repeat_dom_sf"/>
</dbReference>
<feature type="domain" description="Bromo" evidence="7">
    <location>
        <begin position="1870"/>
        <end position="1932"/>
    </location>
</feature>
<feature type="region of interest" description="Disordered" evidence="6">
    <location>
        <begin position="1658"/>
        <end position="1819"/>
    </location>
</feature>
<feature type="compositionally biased region" description="Gly residues" evidence="6">
    <location>
        <begin position="1710"/>
        <end position="1721"/>
    </location>
</feature>
<gene>
    <name evidence="8" type="ORF">Esi_0137_0013</name>
</gene>
<feature type="region of interest" description="Disordered" evidence="6">
    <location>
        <begin position="1965"/>
        <end position="1994"/>
    </location>
</feature>
<dbReference type="PROSITE" id="PS50294">
    <property type="entry name" value="WD_REPEATS_REGION"/>
    <property type="match status" value="2"/>
</dbReference>
<dbReference type="InParanoid" id="D8LEP1"/>
<feature type="compositionally biased region" description="Basic and acidic residues" evidence="6">
    <location>
        <begin position="1070"/>
        <end position="1081"/>
    </location>
</feature>
<evidence type="ECO:0000259" key="7">
    <source>
        <dbReference type="PROSITE" id="PS50014"/>
    </source>
</evidence>
<feature type="repeat" description="WD" evidence="5">
    <location>
        <begin position="359"/>
        <end position="393"/>
    </location>
</feature>
<dbReference type="InterPro" id="IPR019775">
    <property type="entry name" value="WD40_repeat_CS"/>
</dbReference>
<evidence type="ECO:0000313" key="9">
    <source>
        <dbReference type="Proteomes" id="UP000002630"/>
    </source>
</evidence>
<feature type="compositionally biased region" description="Low complexity" evidence="6">
    <location>
        <begin position="1757"/>
        <end position="1775"/>
    </location>
</feature>
<feature type="repeat" description="WD" evidence="5">
    <location>
        <begin position="394"/>
        <end position="435"/>
    </location>
</feature>
<protein>
    <submittedName>
        <fullName evidence="8">WD-repeat protein, putative</fullName>
    </submittedName>
</protein>
<dbReference type="STRING" id="2880.D8LEP1"/>
<evidence type="ECO:0000256" key="6">
    <source>
        <dbReference type="SAM" id="MobiDB-lite"/>
    </source>
</evidence>
<keyword evidence="1 5" id="KW-0853">WD repeat</keyword>
<dbReference type="CDD" id="cd04369">
    <property type="entry name" value="Bromodomain"/>
    <property type="match status" value="1"/>
</dbReference>
<feature type="compositionally biased region" description="Gly residues" evidence="6">
    <location>
        <begin position="1172"/>
        <end position="1181"/>
    </location>
</feature>
<feature type="compositionally biased region" description="Low complexity" evidence="6">
    <location>
        <begin position="1113"/>
        <end position="1125"/>
    </location>
</feature>
<feature type="region of interest" description="Disordered" evidence="6">
    <location>
        <begin position="117"/>
        <end position="159"/>
    </location>
</feature>
<evidence type="ECO:0000256" key="4">
    <source>
        <dbReference type="PROSITE-ProRule" id="PRU00035"/>
    </source>
</evidence>
<feature type="compositionally biased region" description="Gly residues" evidence="6">
    <location>
        <begin position="1659"/>
        <end position="1671"/>
    </location>
</feature>
<dbReference type="SMART" id="SM00297">
    <property type="entry name" value="BROMO"/>
    <property type="match status" value="2"/>
</dbReference>
<dbReference type="Pfam" id="PF25437">
    <property type="entry name" value="BRWD1_N"/>
    <property type="match status" value="1"/>
</dbReference>
<dbReference type="InterPro" id="IPR001680">
    <property type="entry name" value="WD40_rpt"/>
</dbReference>
<feature type="compositionally biased region" description="Gly residues" evidence="6">
    <location>
        <begin position="121"/>
        <end position="137"/>
    </location>
</feature>
<dbReference type="Gene3D" id="1.20.920.10">
    <property type="entry name" value="Bromodomain-like"/>
    <property type="match status" value="2"/>
</dbReference>